<dbReference type="RefSeq" id="WP_378476972.1">
    <property type="nucleotide sequence ID" value="NZ_JBHUIW010000005.1"/>
</dbReference>
<dbReference type="Proteomes" id="UP001597314">
    <property type="component" value="Unassembled WGS sequence"/>
</dbReference>
<keyword evidence="2" id="KW-1185">Reference proteome</keyword>
<sequence length="168" mass="18646">MDELRAQAQNPAVLAKANINPLTRLATDYLNHYNEVIMLLEMLESCPEFAADILGWEPRGYDAYFEKSHFKDKDLARVAYEIAEPNSRRELEGMIDHMDAILAATLDALRQNLSPTAVARLGTESSGWLKPLVARAGSVINGEHIMPAAMSDETARQDMVDAVFQRGA</sequence>
<reference evidence="2" key="1">
    <citation type="journal article" date="2019" name="Int. J. Syst. Evol. Microbiol.">
        <title>The Global Catalogue of Microorganisms (GCM) 10K type strain sequencing project: providing services to taxonomists for standard genome sequencing and annotation.</title>
        <authorList>
            <consortium name="The Broad Institute Genomics Platform"/>
            <consortium name="The Broad Institute Genome Sequencing Center for Infectious Disease"/>
            <person name="Wu L."/>
            <person name="Ma J."/>
        </authorList>
    </citation>
    <scope>NUCLEOTIDE SEQUENCE [LARGE SCALE GENOMIC DNA]</scope>
    <source>
        <strain evidence="2">CGMCC 1.6774</strain>
    </source>
</reference>
<comment type="caution">
    <text evidence="1">The sequence shown here is derived from an EMBL/GenBank/DDBJ whole genome shotgun (WGS) entry which is preliminary data.</text>
</comment>
<dbReference type="EMBL" id="JBHUIW010000005">
    <property type="protein sequence ID" value="MFD2181782.1"/>
    <property type="molecule type" value="Genomic_DNA"/>
</dbReference>
<accession>A0ABW5AH88</accession>
<evidence type="ECO:0000313" key="2">
    <source>
        <dbReference type="Proteomes" id="UP001597314"/>
    </source>
</evidence>
<evidence type="ECO:0000313" key="1">
    <source>
        <dbReference type="EMBL" id="MFD2181782.1"/>
    </source>
</evidence>
<proteinExistence type="predicted"/>
<gene>
    <name evidence="1" type="ORF">ACFSOX_06430</name>
</gene>
<organism evidence="1 2">
    <name type="scientific">Rhodoplanes azumiensis</name>
    <dbReference type="NCBI Taxonomy" id="1897628"/>
    <lineage>
        <taxon>Bacteria</taxon>
        <taxon>Pseudomonadati</taxon>
        <taxon>Pseudomonadota</taxon>
        <taxon>Alphaproteobacteria</taxon>
        <taxon>Hyphomicrobiales</taxon>
        <taxon>Nitrobacteraceae</taxon>
        <taxon>Rhodoplanes</taxon>
    </lineage>
</organism>
<name>A0ABW5AH88_9BRAD</name>
<protein>
    <submittedName>
        <fullName evidence="1">Uncharacterized protein</fullName>
    </submittedName>
</protein>